<dbReference type="RefSeq" id="WP_035194306.1">
    <property type="nucleotide sequence ID" value="NZ_JJRY01000003.1"/>
</dbReference>
<dbReference type="OrthoDB" id="1683589at2"/>
<evidence type="ECO:0008006" key="3">
    <source>
        <dbReference type="Google" id="ProtNLM"/>
    </source>
</evidence>
<sequence>MKWVLIILICLLVLILLLIFMKLRIKVDILHNEENNHIKIKMMVLFGLISYTYNVPFVKVDEENLSLVVKSETEAGSSAEKTTTSEQKTRITPHDVMEKVRQAKEFLEHVVNLRGIMKRFINSITIHKLEWNSSFGLGDAAQTGMATGVLWSLKGSIVGILAHYMRLKTKPVLAITPHFLENVVRTKVICIFSFRIGHAILGGLRVVKYWKSTKGGKQHVRTSNSGLNDNSYGKFEAND</sequence>
<evidence type="ECO:0000313" key="1">
    <source>
        <dbReference type="EMBL" id="KEF39598.1"/>
    </source>
</evidence>
<organism evidence="1 2">
    <name type="scientific">Schinkia azotoformans MEV2011</name>
    <dbReference type="NCBI Taxonomy" id="1348973"/>
    <lineage>
        <taxon>Bacteria</taxon>
        <taxon>Bacillati</taxon>
        <taxon>Bacillota</taxon>
        <taxon>Bacilli</taxon>
        <taxon>Bacillales</taxon>
        <taxon>Bacillaceae</taxon>
        <taxon>Calidifontibacillus/Schinkia group</taxon>
        <taxon>Schinkia</taxon>
    </lineage>
</organism>
<dbReference type="PATRIC" id="fig|1348973.3.peg.1343"/>
<accession>A0A072NRW6</accession>
<gene>
    <name evidence="1" type="ORF">M670_01375</name>
</gene>
<name>A0A072NRW6_SCHAZ</name>
<comment type="caution">
    <text evidence="1">The sequence shown here is derived from an EMBL/GenBank/DDBJ whole genome shotgun (WGS) entry which is preliminary data.</text>
</comment>
<evidence type="ECO:0000313" key="2">
    <source>
        <dbReference type="Proteomes" id="UP000027936"/>
    </source>
</evidence>
<proteinExistence type="predicted"/>
<dbReference type="Pfam" id="PF11167">
    <property type="entry name" value="DUF2953"/>
    <property type="match status" value="1"/>
</dbReference>
<dbReference type="InterPro" id="IPR021338">
    <property type="entry name" value="DUF2953"/>
</dbReference>
<dbReference type="Proteomes" id="UP000027936">
    <property type="component" value="Unassembled WGS sequence"/>
</dbReference>
<dbReference type="EMBL" id="JJRY01000003">
    <property type="protein sequence ID" value="KEF39598.1"/>
    <property type="molecule type" value="Genomic_DNA"/>
</dbReference>
<protein>
    <recommendedName>
        <fullName evidence="3">DUF2953 domain-containing protein</fullName>
    </recommendedName>
</protein>
<dbReference type="GeneID" id="89468608"/>
<dbReference type="AlphaFoldDB" id="A0A072NRW6"/>
<reference evidence="1 2" key="1">
    <citation type="submission" date="2014-04" db="EMBL/GenBank/DDBJ databases">
        <title>Draft genome sequence of Bacillus azotoformans MEV2011, a (co-) denitrifying strain unable to grow in the presence of oxygen.</title>
        <authorList>
            <person name="Nielsen M."/>
            <person name="Schreiber L."/>
            <person name="Finster K."/>
            <person name="Schramm A."/>
        </authorList>
    </citation>
    <scope>NUCLEOTIDE SEQUENCE [LARGE SCALE GENOMIC DNA]</scope>
    <source>
        <strain evidence="1 2">MEV2011</strain>
    </source>
</reference>